<dbReference type="InterPro" id="IPR011990">
    <property type="entry name" value="TPR-like_helical_dom_sf"/>
</dbReference>
<reference evidence="4" key="1">
    <citation type="journal article" date="2016" name="Nat. Genet.">
        <title>A high-quality carrot genome assembly provides new insights into carotenoid accumulation and asterid genome evolution.</title>
        <authorList>
            <person name="Iorizzo M."/>
            <person name="Ellison S."/>
            <person name="Senalik D."/>
            <person name="Zeng P."/>
            <person name="Satapoomin P."/>
            <person name="Huang J."/>
            <person name="Bowman M."/>
            <person name="Iovene M."/>
            <person name="Sanseverino W."/>
            <person name="Cavagnaro P."/>
            <person name="Yildiz M."/>
            <person name="Macko-Podgorni A."/>
            <person name="Moranska E."/>
            <person name="Grzebelus E."/>
            <person name="Grzebelus D."/>
            <person name="Ashrafi H."/>
            <person name="Zheng Z."/>
            <person name="Cheng S."/>
            <person name="Spooner D."/>
            <person name="Van Deynze A."/>
            <person name="Simon P."/>
        </authorList>
    </citation>
    <scope>NUCLEOTIDE SEQUENCE</scope>
    <source>
        <tissue evidence="4">Leaf</tissue>
    </source>
</reference>
<organism evidence="4 5">
    <name type="scientific">Daucus carota subsp. sativus</name>
    <name type="common">Carrot</name>
    <dbReference type="NCBI Taxonomy" id="79200"/>
    <lineage>
        <taxon>Eukaryota</taxon>
        <taxon>Viridiplantae</taxon>
        <taxon>Streptophyta</taxon>
        <taxon>Embryophyta</taxon>
        <taxon>Tracheophyta</taxon>
        <taxon>Spermatophyta</taxon>
        <taxon>Magnoliopsida</taxon>
        <taxon>eudicotyledons</taxon>
        <taxon>Gunneridae</taxon>
        <taxon>Pentapetalae</taxon>
        <taxon>asterids</taxon>
        <taxon>campanulids</taxon>
        <taxon>Apiales</taxon>
        <taxon>Apiaceae</taxon>
        <taxon>Apioideae</taxon>
        <taxon>Scandiceae</taxon>
        <taxon>Daucinae</taxon>
        <taxon>Daucus</taxon>
        <taxon>Daucus sect. Daucus</taxon>
    </lineage>
</organism>
<dbReference type="AlphaFoldDB" id="A0A161X6C6"/>
<evidence type="ECO:0000256" key="2">
    <source>
        <dbReference type="ARBA" id="ARBA00022737"/>
    </source>
</evidence>
<dbReference type="Gramene" id="KZM87933">
    <property type="protein sequence ID" value="KZM87933"/>
    <property type="gene ID" value="DCAR_025034"/>
</dbReference>
<evidence type="ECO:0000313" key="4">
    <source>
        <dbReference type="EMBL" id="WOH09284.1"/>
    </source>
</evidence>
<reference evidence="4" key="2">
    <citation type="submission" date="2022-03" db="EMBL/GenBank/DDBJ databases">
        <title>Draft title - Genomic analysis of global carrot germplasm unveils the trajectory of domestication and the origin of high carotenoid orange carrot.</title>
        <authorList>
            <person name="Iorizzo M."/>
            <person name="Ellison S."/>
            <person name="Senalik D."/>
            <person name="Macko-Podgorni A."/>
            <person name="Grzebelus D."/>
            <person name="Bostan H."/>
            <person name="Rolling W."/>
            <person name="Curaba J."/>
            <person name="Simon P."/>
        </authorList>
    </citation>
    <scope>NUCLEOTIDE SEQUENCE</scope>
    <source>
        <tissue evidence="4">Leaf</tissue>
    </source>
</reference>
<dbReference type="EMBL" id="CP093349">
    <property type="protein sequence ID" value="WOH09284.1"/>
    <property type="molecule type" value="Genomic_DNA"/>
</dbReference>
<dbReference type="OMA" id="EVHACNR"/>
<protein>
    <recommendedName>
        <fullName evidence="3">PROP1-like PPR domain-containing protein</fullName>
    </recommendedName>
</protein>
<keyword evidence="5" id="KW-1185">Reference proteome</keyword>
<dbReference type="InterPro" id="IPR002885">
    <property type="entry name" value="PPR_rpt"/>
</dbReference>
<proteinExistence type="inferred from homology"/>
<keyword evidence="2" id="KW-0677">Repeat</keyword>
<evidence type="ECO:0000313" key="5">
    <source>
        <dbReference type="Proteomes" id="UP000077755"/>
    </source>
</evidence>
<evidence type="ECO:0000256" key="1">
    <source>
        <dbReference type="ARBA" id="ARBA00007626"/>
    </source>
</evidence>
<sequence>MPPQTPPTNKLYFYYGHRKPTQNRPTVHGGLFTNRRTVNPHKPPISTRPTSFNFDNWDPDSPQLAQPITDPSAHFFSVAQSLSPIARYIVDSFRKHGQWGPQVVSDLNKLRRVTPKLVAEVLKVQDDPRLSSKFFHWAGKQKGYKHDFACYNALAYCLNRNNQFRAADQVPELMNMQGKAPTEKQFEILIRMHADANRGLRVYHVYEKMKKFGVRPRVFLYNRILDALVKTNHVNLAMTVYDDFRNEGLVEESITYMILVKGLCKEGRINEVSELLNLMREKLCKPDVFAYTAMVRVLVSEGNLDGCLRIWEEMLNDKVLPDVMAYSTLILGLCKGNRVLKGYELFKEMKERKYLIDRVIYGSLIEAFVGEGKIGLACDLLKDLMDSGYRADLAIYNSLIKGLCCANHIEKAHKLFQVTVQEDLQPDFVTIKPMLVSFAESKNLDDFCKLLVEVQKLGFNVIDDLGRFFSFMVEKEDRVMIAVEVFDHLKLKEYCSISIYNIIMEALYHIGEVDQALLLFRELKNLHFEPDLSSYNIGIRCFTEIGDIQEACSCYNMIKQRSLVPSSGAYYSLVKGLCKTGYIDEAMMLIRDCLANVTNGPMEFKYSLAILHMCKKNDAGKVIEVLDEMVQQGMLLDEVIYSAIVCGMCEHGTIDEARKVFTYLRDCKLLTEADLIVYDEVLVDHTKTKTADLMLSGLKFFGLESKLKSKGCKLLPS</sequence>
<dbReference type="Pfam" id="PF13041">
    <property type="entry name" value="PPR_2"/>
    <property type="match status" value="2"/>
</dbReference>
<dbReference type="PROSITE" id="PS51375">
    <property type="entry name" value="PPR"/>
    <property type="match status" value="8"/>
</dbReference>
<dbReference type="Pfam" id="PF01535">
    <property type="entry name" value="PPR"/>
    <property type="match status" value="2"/>
</dbReference>
<dbReference type="InterPro" id="IPR033443">
    <property type="entry name" value="PROP1-like_PPR_dom"/>
</dbReference>
<dbReference type="Pfam" id="PF12854">
    <property type="entry name" value="PPR_1"/>
    <property type="match status" value="1"/>
</dbReference>
<dbReference type="Gene3D" id="1.25.40.10">
    <property type="entry name" value="Tetratricopeptide repeat domain"/>
    <property type="match status" value="5"/>
</dbReference>
<accession>A0A161X6C6</accession>
<dbReference type="PANTHER" id="PTHR47941">
    <property type="entry name" value="PENTATRICOPEPTIDE REPEAT-CONTAINING PROTEIN 3, MITOCHONDRIAL"/>
    <property type="match status" value="1"/>
</dbReference>
<gene>
    <name evidence="4" type="ORF">DCAR_0728740</name>
</gene>
<feature type="domain" description="PROP1-like PPR" evidence="3">
    <location>
        <begin position="161"/>
        <end position="285"/>
    </location>
</feature>
<dbReference type="Pfam" id="PF17177">
    <property type="entry name" value="PPR_long"/>
    <property type="match status" value="1"/>
</dbReference>
<comment type="similarity">
    <text evidence="1">Belongs to the PPR family. P subfamily.</text>
</comment>
<evidence type="ECO:0000259" key="3">
    <source>
        <dbReference type="Pfam" id="PF17177"/>
    </source>
</evidence>
<dbReference type="NCBIfam" id="TIGR00756">
    <property type="entry name" value="PPR"/>
    <property type="match status" value="6"/>
</dbReference>
<name>A0A161X6C6_DAUCS</name>
<dbReference type="Proteomes" id="UP000077755">
    <property type="component" value="Chromosome 7"/>
</dbReference>